<protein>
    <submittedName>
        <fullName evidence="1">Uncharacterized protein</fullName>
    </submittedName>
</protein>
<comment type="caution">
    <text evidence="1">The sequence shown here is derived from an EMBL/GenBank/DDBJ whole genome shotgun (WGS) entry which is preliminary data.</text>
</comment>
<dbReference type="Proteomes" id="UP000265566">
    <property type="component" value="Chromosome 7"/>
</dbReference>
<dbReference type="AlphaFoldDB" id="A0A396GY93"/>
<gene>
    <name evidence="1" type="ORF">MtrunA17_Chr7g0227701</name>
</gene>
<dbReference type="EMBL" id="PSQE01000007">
    <property type="protein sequence ID" value="RHN45191.1"/>
    <property type="molecule type" value="Genomic_DNA"/>
</dbReference>
<reference evidence="2" key="1">
    <citation type="journal article" date="2018" name="Nat. Plants">
        <title>Whole-genome landscape of Medicago truncatula symbiotic genes.</title>
        <authorList>
            <person name="Pecrix Y."/>
            <person name="Staton S.E."/>
            <person name="Sallet E."/>
            <person name="Lelandais-Briere C."/>
            <person name="Moreau S."/>
            <person name="Carrere S."/>
            <person name="Blein T."/>
            <person name="Jardinaud M.F."/>
            <person name="Latrasse D."/>
            <person name="Zouine M."/>
            <person name="Zahm M."/>
            <person name="Kreplak J."/>
            <person name="Mayjonade B."/>
            <person name="Satge C."/>
            <person name="Perez M."/>
            <person name="Cauet S."/>
            <person name="Marande W."/>
            <person name="Chantry-Darmon C."/>
            <person name="Lopez-Roques C."/>
            <person name="Bouchez O."/>
            <person name="Berard A."/>
            <person name="Debelle F."/>
            <person name="Munos S."/>
            <person name="Bendahmane A."/>
            <person name="Berges H."/>
            <person name="Niebel A."/>
            <person name="Buitink J."/>
            <person name="Frugier F."/>
            <person name="Benhamed M."/>
            <person name="Crespi M."/>
            <person name="Gouzy J."/>
            <person name="Gamas P."/>
        </authorList>
    </citation>
    <scope>NUCLEOTIDE SEQUENCE [LARGE SCALE GENOMIC DNA]</scope>
    <source>
        <strain evidence="2">cv. Jemalong A17</strain>
    </source>
</reference>
<sequence length="52" mass="5546">MPSVNTGLVVQIKPASSSHLNFIPRPVRTVIAFQPHAASTEELLPSPRAAVL</sequence>
<organism evidence="1 2">
    <name type="scientific">Medicago truncatula</name>
    <name type="common">Barrel medic</name>
    <name type="synonym">Medicago tribuloides</name>
    <dbReference type="NCBI Taxonomy" id="3880"/>
    <lineage>
        <taxon>Eukaryota</taxon>
        <taxon>Viridiplantae</taxon>
        <taxon>Streptophyta</taxon>
        <taxon>Embryophyta</taxon>
        <taxon>Tracheophyta</taxon>
        <taxon>Spermatophyta</taxon>
        <taxon>Magnoliopsida</taxon>
        <taxon>eudicotyledons</taxon>
        <taxon>Gunneridae</taxon>
        <taxon>Pentapetalae</taxon>
        <taxon>rosids</taxon>
        <taxon>fabids</taxon>
        <taxon>Fabales</taxon>
        <taxon>Fabaceae</taxon>
        <taxon>Papilionoideae</taxon>
        <taxon>50 kb inversion clade</taxon>
        <taxon>NPAAA clade</taxon>
        <taxon>Hologalegina</taxon>
        <taxon>IRL clade</taxon>
        <taxon>Trifolieae</taxon>
        <taxon>Medicago</taxon>
    </lineage>
</organism>
<dbReference type="Gramene" id="rna39419">
    <property type="protein sequence ID" value="RHN45191.1"/>
    <property type="gene ID" value="gene39419"/>
</dbReference>
<name>A0A396GY93_MEDTR</name>
<accession>A0A396GY93</accession>
<evidence type="ECO:0000313" key="1">
    <source>
        <dbReference type="EMBL" id="RHN45191.1"/>
    </source>
</evidence>
<proteinExistence type="predicted"/>
<evidence type="ECO:0000313" key="2">
    <source>
        <dbReference type="Proteomes" id="UP000265566"/>
    </source>
</evidence>